<keyword evidence="2 5" id="KW-0812">Transmembrane</keyword>
<evidence type="ECO:0000256" key="4">
    <source>
        <dbReference type="ARBA" id="ARBA00023136"/>
    </source>
</evidence>
<sequence length="568" mass="59329">MQTPGGRSTPARPWPVFLSLQHYRRGWLRADVLAGLTVWAVLVPEALAYASIAGVPPVVGLYAAIPALVLYALAGSSRHLVVGPMSATAALSAAIITPLAGSDGARFVALSTALAIATGIVGLIAGLIRLGFIAAFISEPVLKGFIVGLAVTIIIGQVPKLFGIEKEPGNFFEQAWGVIRHLGDTHWRTLLIGLLSLAVVLGLKRWLPLVPGSLLAVLLGIAAVTVFDLDKHGVAIVGHIDAGLPSVGMPDGVGVGDLIDLLGPAVGVLLIGFAEGLGAAKTYAAKAGYEVDANRELFGLGAANLGSGLSSGMVVNGSLSKTAVNGSAGARTQLSGLVVAVLVVLTLLFLTGLFENLPEATLAGVVIAAVIELVDIAALRRLYRVWTARLGSIYGHAARADFLAAIAAMAGVLLFDTLPGLVIGIGVSMLLLLYRTAQPHIATLAKDGTRWVDAERRPELERRPDVLVVRVESGLLFANADYVKQHIEAQCGDRTKLVVLDAETSPVIDVTAAQMLAELRTTLARRRIEFAVARDVGQFRDALGRSAAGAEQVPVYPTVHEAIDALDR</sequence>
<feature type="transmembrane region" description="Helical" evidence="5">
    <location>
        <begin position="185"/>
        <end position="203"/>
    </location>
</feature>
<dbReference type="GO" id="GO:0016020">
    <property type="term" value="C:membrane"/>
    <property type="evidence" value="ECO:0007669"/>
    <property type="project" value="UniProtKB-SubCell"/>
</dbReference>
<feature type="transmembrane region" description="Helical" evidence="5">
    <location>
        <begin position="360"/>
        <end position="379"/>
    </location>
</feature>
<dbReference type="EMBL" id="LR215973">
    <property type="protein sequence ID" value="VFA97396.1"/>
    <property type="molecule type" value="Genomic_DNA"/>
</dbReference>
<dbReference type="AlphaFoldDB" id="A0A4U8VUT6"/>
<feature type="transmembrane region" description="Helical" evidence="5">
    <location>
        <begin position="144"/>
        <end position="164"/>
    </location>
</feature>
<evidence type="ECO:0000256" key="3">
    <source>
        <dbReference type="ARBA" id="ARBA00022989"/>
    </source>
</evidence>
<dbReference type="InterPro" id="IPR002645">
    <property type="entry name" value="STAS_dom"/>
</dbReference>
<dbReference type="InterPro" id="IPR036513">
    <property type="entry name" value="STAS_dom_sf"/>
</dbReference>
<protein>
    <submittedName>
        <fullName evidence="7">Probable sulfate transporter Rv1739c/MT1781</fullName>
    </submittedName>
</protein>
<dbReference type="CDD" id="cd07042">
    <property type="entry name" value="STAS_SulP_like_sulfate_transporter"/>
    <property type="match status" value="1"/>
</dbReference>
<comment type="subcellular location">
    <subcellularLocation>
        <location evidence="1">Membrane</location>
        <topology evidence="1">Multi-pass membrane protein</topology>
    </subcellularLocation>
</comment>
<dbReference type="RefSeq" id="WP_197731489.1">
    <property type="nucleotide sequence ID" value="NZ_LR215973.1"/>
</dbReference>
<dbReference type="GO" id="GO:0008271">
    <property type="term" value="F:secondary active sulfate transmembrane transporter activity"/>
    <property type="evidence" value="ECO:0007669"/>
    <property type="project" value="InterPro"/>
</dbReference>
<name>A0A4U8VUT6_9NOCA</name>
<evidence type="ECO:0000313" key="8">
    <source>
        <dbReference type="Proteomes" id="UP000290439"/>
    </source>
</evidence>
<feature type="transmembrane region" description="Helical" evidence="5">
    <location>
        <begin position="400"/>
        <end position="433"/>
    </location>
</feature>
<dbReference type="InterPro" id="IPR001902">
    <property type="entry name" value="SLC26A/SulP_fam"/>
</dbReference>
<feature type="transmembrane region" description="Helical" evidence="5">
    <location>
        <begin position="26"/>
        <end position="43"/>
    </location>
</feature>
<dbReference type="NCBIfam" id="TIGR00815">
    <property type="entry name" value="sulP"/>
    <property type="match status" value="1"/>
</dbReference>
<dbReference type="Proteomes" id="UP000290439">
    <property type="component" value="Chromosome"/>
</dbReference>
<feature type="transmembrane region" description="Helical" evidence="5">
    <location>
        <begin position="113"/>
        <end position="138"/>
    </location>
</feature>
<dbReference type="PROSITE" id="PS50801">
    <property type="entry name" value="STAS"/>
    <property type="match status" value="1"/>
</dbReference>
<evidence type="ECO:0000313" key="7">
    <source>
        <dbReference type="EMBL" id="VFA97396.1"/>
    </source>
</evidence>
<dbReference type="PANTHER" id="PTHR11814">
    <property type="entry name" value="SULFATE TRANSPORTER"/>
    <property type="match status" value="1"/>
</dbReference>
<feature type="transmembrane region" description="Helical" evidence="5">
    <location>
        <begin position="209"/>
        <end position="229"/>
    </location>
</feature>
<feature type="transmembrane region" description="Helical" evidence="5">
    <location>
        <begin position="80"/>
        <end position="101"/>
    </location>
</feature>
<dbReference type="Pfam" id="PF00916">
    <property type="entry name" value="Sulfate_transp"/>
    <property type="match status" value="1"/>
</dbReference>
<evidence type="ECO:0000256" key="5">
    <source>
        <dbReference type="SAM" id="Phobius"/>
    </source>
</evidence>
<dbReference type="InterPro" id="IPR018045">
    <property type="entry name" value="S04_transporter_CS"/>
</dbReference>
<evidence type="ECO:0000256" key="1">
    <source>
        <dbReference type="ARBA" id="ARBA00004141"/>
    </source>
</evidence>
<dbReference type="PROSITE" id="PS01130">
    <property type="entry name" value="SLC26A"/>
    <property type="match status" value="1"/>
</dbReference>
<gene>
    <name evidence="7" type="ORF">NCTC10797_01159</name>
</gene>
<keyword evidence="4 5" id="KW-0472">Membrane</keyword>
<dbReference type="SUPFAM" id="SSF52091">
    <property type="entry name" value="SpoIIaa-like"/>
    <property type="match status" value="1"/>
</dbReference>
<keyword evidence="3 5" id="KW-1133">Transmembrane helix</keyword>
<reference evidence="7 8" key="1">
    <citation type="submission" date="2019-02" db="EMBL/GenBank/DDBJ databases">
        <authorList>
            <consortium name="Pathogen Informatics"/>
        </authorList>
    </citation>
    <scope>NUCLEOTIDE SEQUENCE [LARGE SCALE GENOMIC DNA]</scope>
    <source>
        <strain evidence="7 8">3012STDY6756504</strain>
    </source>
</reference>
<feature type="domain" description="STAS" evidence="6">
    <location>
        <begin position="456"/>
        <end position="566"/>
    </location>
</feature>
<accession>A0A4U8VUT6</accession>
<dbReference type="Gene3D" id="3.30.750.24">
    <property type="entry name" value="STAS domain"/>
    <property type="match status" value="1"/>
</dbReference>
<evidence type="ECO:0000259" key="6">
    <source>
        <dbReference type="PROSITE" id="PS50801"/>
    </source>
</evidence>
<feature type="transmembrane region" description="Helical" evidence="5">
    <location>
        <begin position="334"/>
        <end position="354"/>
    </location>
</feature>
<dbReference type="InterPro" id="IPR011547">
    <property type="entry name" value="SLC26A/SulP_dom"/>
</dbReference>
<proteinExistence type="predicted"/>
<feature type="transmembrane region" description="Helical" evidence="5">
    <location>
        <begin position="55"/>
        <end position="74"/>
    </location>
</feature>
<evidence type="ECO:0000256" key="2">
    <source>
        <dbReference type="ARBA" id="ARBA00022692"/>
    </source>
</evidence>
<dbReference type="Pfam" id="PF01740">
    <property type="entry name" value="STAS"/>
    <property type="match status" value="1"/>
</dbReference>
<organism evidence="7 8">
    <name type="scientific">Nocardia cyriacigeorgica</name>
    <dbReference type="NCBI Taxonomy" id="135487"/>
    <lineage>
        <taxon>Bacteria</taxon>
        <taxon>Bacillati</taxon>
        <taxon>Actinomycetota</taxon>
        <taxon>Actinomycetes</taxon>
        <taxon>Mycobacteriales</taxon>
        <taxon>Nocardiaceae</taxon>
        <taxon>Nocardia</taxon>
    </lineage>
</organism>